<proteinExistence type="predicted"/>
<keyword evidence="4" id="KW-1185">Reference proteome</keyword>
<accession>A0A7I8C0S3</accession>
<keyword evidence="1" id="KW-0175">Coiled coil</keyword>
<feature type="coiled-coil region" evidence="1">
    <location>
        <begin position="46"/>
        <end position="73"/>
    </location>
</feature>
<feature type="region of interest" description="Disordered" evidence="2">
    <location>
        <begin position="95"/>
        <end position="119"/>
    </location>
</feature>
<name>A0A7I8C0S3_9BURK</name>
<geneLocation type="plasmid" evidence="3 4">
    <name>PPGU16_p1</name>
</geneLocation>
<dbReference type="KEGG" id="plad:PPGU16_77630"/>
<gene>
    <name evidence="3" type="ORF">PPGU16_77630</name>
</gene>
<evidence type="ECO:0000313" key="3">
    <source>
        <dbReference type="EMBL" id="BCF94696.1"/>
    </source>
</evidence>
<reference evidence="3 4" key="1">
    <citation type="journal article" date="2020" name="Genes (Basel)">
        <title>Genomic Comparison of Insect Gut Symbionts from Divergent Burkholderia Subclades.</title>
        <authorList>
            <person name="Takeshita K."/>
            <person name="Kikuchi Y."/>
        </authorList>
    </citation>
    <scope>NUCLEOTIDE SEQUENCE [LARGE SCALE GENOMIC DNA]</scope>
    <source>
        <strain evidence="3 4">PGU16</strain>
        <plasmid evidence="3 4">PPGU16_p1</plasmid>
    </source>
</reference>
<keyword evidence="3" id="KW-0614">Plasmid</keyword>
<evidence type="ECO:0000313" key="4">
    <source>
        <dbReference type="Proteomes" id="UP000510888"/>
    </source>
</evidence>
<dbReference type="AlphaFoldDB" id="A0A7I8C0S3"/>
<dbReference type="EMBL" id="AP023176">
    <property type="protein sequence ID" value="BCF94696.1"/>
    <property type="molecule type" value="Genomic_DNA"/>
</dbReference>
<dbReference type="Proteomes" id="UP000510888">
    <property type="component" value="Plasmid PPGU16_p1"/>
</dbReference>
<evidence type="ECO:0000256" key="2">
    <source>
        <dbReference type="SAM" id="MobiDB-lite"/>
    </source>
</evidence>
<organism evidence="3 4">
    <name type="scientific">Paraburkholderia largidicola</name>
    <dbReference type="NCBI Taxonomy" id="3014751"/>
    <lineage>
        <taxon>Bacteria</taxon>
        <taxon>Pseudomonadati</taxon>
        <taxon>Pseudomonadota</taxon>
        <taxon>Betaproteobacteria</taxon>
        <taxon>Burkholderiales</taxon>
        <taxon>Burkholderiaceae</taxon>
        <taxon>Paraburkholderia</taxon>
    </lineage>
</organism>
<evidence type="ECO:0000256" key="1">
    <source>
        <dbReference type="SAM" id="Coils"/>
    </source>
</evidence>
<protein>
    <submittedName>
        <fullName evidence="3">Uncharacterized protein</fullName>
    </submittedName>
</protein>
<sequence>MCQPCKVVVKRRCNESQLEQCQLKCEGFIMLMWIANWAARHAPTPEKQAERALHELRMELFRAEQQVMDAQLRAEYFRARLLFLEDVTRQGIEAVSDQRKGQQELTQPSRPGPRLTAAQ</sequence>